<dbReference type="InterPro" id="IPR036416">
    <property type="entry name" value="Pept_tRNA_hydro_sf"/>
</dbReference>
<keyword evidence="2" id="KW-0820">tRNA-binding</keyword>
<dbReference type="EMBL" id="LAZR01019102">
    <property type="protein sequence ID" value="KKL93761.1"/>
    <property type="molecule type" value="Genomic_DNA"/>
</dbReference>
<dbReference type="Gene3D" id="3.40.50.1470">
    <property type="entry name" value="Peptidyl-tRNA hydrolase"/>
    <property type="match status" value="1"/>
</dbReference>
<dbReference type="CDD" id="cd00462">
    <property type="entry name" value="PTH"/>
    <property type="match status" value="1"/>
</dbReference>
<name>A0A0F9GT11_9ZZZZ</name>
<evidence type="ECO:0000313" key="6">
    <source>
        <dbReference type="EMBL" id="KKL93761.1"/>
    </source>
</evidence>
<dbReference type="Pfam" id="PF01195">
    <property type="entry name" value="Pept_tRNA_hydro"/>
    <property type="match status" value="1"/>
</dbReference>
<gene>
    <name evidence="6" type="ORF">LCGC14_1871440</name>
</gene>
<dbReference type="InterPro" id="IPR001328">
    <property type="entry name" value="Pept_tRNA_hydro"/>
</dbReference>
<protein>
    <recommendedName>
        <fullName evidence="1">peptidyl-tRNA hydrolase</fullName>
        <ecNumber evidence="1">3.1.1.29</ecNumber>
    </recommendedName>
</protein>
<accession>A0A0F9GT11</accession>
<sequence length="177" mass="19463">PGGSYRQTRHNAGFMVVEELAARHGFTLKERKKYNADKGSIEGETVVLMEPLTFMNLSGDAVREGMRRFGFAPDEIIVIHDDVDLKPGKIKLRLGGGAGGHKGVLSIIDRTGSRDFLRVKGGVGRSDIIPTDRFVLSKFRPDEKPLMEEAVSRAADAVEAILSKGHKKAMETFNQRA</sequence>
<evidence type="ECO:0000256" key="1">
    <source>
        <dbReference type="ARBA" id="ARBA00013260"/>
    </source>
</evidence>
<dbReference type="NCBIfam" id="TIGR00447">
    <property type="entry name" value="pth"/>
    <property type="match status" value="1"/>
</dbReference>
<keyword evidence="3" id="KW-0378">Hydrolase</keyword>
<reference evidence="6" key="1">
    <citation type="journal article" date="2015" name="Nature">
        <title>Complex archaea that bridge the gap between prokaryotes and eukaryotes.</title>
        <authorList>
            <person name="Spang A."/>
            <person name="Saw J.H."/>
            <person name="Jorgensen S.L."/>
            <person name="Zaremba-Niedzwiedzka K."/>
            <person name="Martijn J."/>
            <person name="Lind A.E."/>
            <person name="van Eijk R."/>
            <person name="Schleper C."/>
            <person name="Guy L."/>
            <person name="Ettema T.J."/>
        </authorList>
    </citation>
    <scope>NUCLEOTIDE SEQUENCE</scope>
</reference>
<comment type="caution">
    <text evidence="6">The sequence shown here is derived from an EMBL/GenBank/DDBJ whole genome shotgun (WGS) entry which is preliminary data.</text>
</comment>
<proteinExistence type="inferred from homology"/>
<evidence type="ECO:0000256" key="2">
    <source>
        <dbReference type="ARBA" id="ARBA00022555"/>
    </source>
</evidence>
<dbReference type="PANTHER" id="PTHR17224:SF1">
    <property type="entry name" value="PEPTIDYL-TRNA HYDROLASE"/>
    <property type="match status" value="1"/>
</dbReference>
<feature type="non-terminal residue" evidence="6">
    <location>
        <position position="1"/>
    </location>
</feature>
<evidence type="ECO:0000256" key="4">
    <source>
        <dbReference type="ARBA" id="ARBA00022884"/>
    </source>
</evidence>
<dbReference type="SUPFAM" id="SSF53178">
    <property type="entry name" value="Peptidyl-tRNA hydrolase-like"/>
    <property type="match status" value="1"/>
</dbReference>
<dbReference type="PANTHER" id="PTHR17224">
    <property type="entry name" value="PEPTIDYL-TRNA HYDROLASE"/>
    <property type="match status" value="1"/>
</dbReference>
<keyword evidence="4" id="KW-0694">RNA-binding</keyword>
<comment type="similarity">
    <text evidence="5">Belongs to the PTH family.</text>
</comment>
<dbReference type="GO" id="GO:0004045">
    <property type="term" value="F:peptidyl-tRNA hydrolase activity"/>
    <property type="evidence" value="ECO:0007669"/>
    <property type="project" value="UniProtKB-EC"/>
</dbReference>
<evidence type="ECO:0000256" key="3">
    <source>
        <dbReference type="ARBA" id="ARBA00022801"/>
    </source>
</evidence>
<dbReference type="AlphaFoldDB" id="A0A0F9GT11"/>
<dbReference type="GO" id="GO:0000049">
    <property type="term" value="F:tRNA binding"/>
    <property type="evidence" value="ECO:0007669"/>
    <property type="project" value="UniProtKB-KW"/>
</dbReference>
<evidence type="ECO:0000256" key="5">
    <source>
        <dbReference type="ARBA" id="ARBA00038063"/>
    </source>
</evidence>
<dbReference type="InterPro" id="IPR018171">
    <property type="entry name" value="Pept_tRNA_hydro_CS"/>
</dbReference>
<dbReference type="PROSITE" id="PS01195">
    <property type="entry name" value="PEPT_TRNA_HYDROL_1"/>
    <property type="match status" value="1"/>
</dbReference>
<organism evidence="6">
    <name type="scientific">marine sediment metagenome</name>
    <dbReference type="NCBI Taxonomy" id="412755"/>
    <lineage>
        <taxon>unclassified sequences</taxon>
        <taxon>metagenomes</taxon>
        <taxon>ecological metagenomes</taxon>
    </lineage>
</organism>
<dbReference type="EC" id="3.1.1.29" evidence="1"/>